<accession>A0A446BRF7</accession>
<organism evidence="2 3">
    <name type="scientific">Thermothielavioides terrestris</name>
    <dbReference type="NCBI Taxonomy" id="2587410"/>
    <lineage>
        <taxon>Eukaryota</taxon>
        <taxon>Fungi</taxon>
        <taxon>Dikarya</taxon>
        <taxon>Ascomycota</taxon>
        <taxon>Pezizomycotina</taxon>
        <taxon>Sordariomycetes</taxon>
        <taxon>Sordariomycetidae</taxon>
        <taxon>Sordariales</taxon>
        <taxon>Chaetomiaceae</taxon>
        <taxon>Thermothielavioides</taxon>
    </lineage>
</organism>
<dbReference type="AlphaFoldDB" id="A0A446BRF7"/>
<dbReference type="EMBL" id="OUUZ01000014">
    <property type="protein sequence ID" value="SPQ24990.1"/>
    <property type="molecule type" value="Genomic_DNA"/>
</dbReference>
<dbReference type="Proteomes" id="UP000289323">
    <property type="component" value="Unassembled WGS sequence"/>
</dbReference>
<gene>
    <name evidence="2" type="ORF">TT172_LOCUS7409</name>
</gene>
<evidence type="ECO:0000313" key="2">
    <source>
        <dbReference type="EMBL" id="SPQ24990.1"/>
    </source>
</evidence>
<evidence type="ECO:0000256" key="1">
    <source>
        <dbReference type="SAM" id="MobiDB-lite"/>
    </source>
</evidence>
<sequence>MFSSLAGSKAHKHGSGHGNRQNAPKHSKAPKTTKIPRGLDPGTVPASFLFAVNEFQVDFEPQPGEDHPLTDQWFNMVPPQRAEAYTGEYPGTVFRYRNGVVSPAPGYIWYRPAMGQEGCIVRVNQAGGFDGCPAVYRSQTVFACSALLPMIVTDGDASLGFTFLRRLCPCDTVFDESYSTWSHLHFGGGDNGEGISYVYSCASGDPWVAGRDASWIPSLVPSVYRNTSPSAVPSRGLSGYLPIILALMGFHGRPGRASDVFSAHGWHQHRWTLSNRASNYLPKSGESPRGLYVQVCTDNLVDGLADSVENNIPVEQCTEVLQYLECCTILVQG</sequence>
<protein>
    <submittedName>
        <fullName evidence="2">Aa5ff937-aba4-4b5b-a8cd-5d4dcf81ceb8</fullName>
    </submittedName>
</protein>
<evidence type="ECO:0000313" key="3">
    <source>
        <dbReference type="Proteomes" id="UP000289323"/>
    </source>
</evidence>
<proteinExistence type="predicted"/>
<feature type="region of interest" description="Disordered" evidence="1">
    <location>
        <begin position="1"/>
        <end position="39"/>
    </location>
</feature>
<reference evidence="2 3" key="1">
    <citation type="submission" date="2018-04" db="EMBL/GenBank/DDBJ databases">
        <authorList>
            <person name="Huttner S."/>
            <person name="Dainat J."/>
        </authorList>
    </citation>
    <scope>NUCLEOTIDE SEQUENCE [LARGE SCALE GENOMIC DNA]</scope>
</reference>
<name>A0A446BRF7_9PEZI</name>